<evidence type="ECO:0000313" key="2">
    <source>
        <dbReference type="Proteomes" id="UP000823891"/>
    </source>
</evidence>
<accession>A0A9D2NHB2</accession>
<organism evidence="1 2">
    <name type="scientific">Candidatus Eisenbergiella merdavium</name>
    <dbReference type="NCBI Taxonomy" id="2838551"/>
    <lineage>
        <taxon>Bacteria</taxon>
        <taxon>Bacillati</taxon>
        <taxon>Bacillota</taxon>
        <taxon>Clostridia</taxon>
        <taxon>Lachnospirales</taxon>
        <taxon>Lachnospiraceae</taxon>
        <taxon>Eisenbergiella</taxon>
    </lineage>
</organism>
<proteinExistence type="predicted"/>
<dbReference type="Proteomes" id="UP000823891">
    <property type="component" value="Unassembled WGS sequence"/>
</dbReference>
<dbReference type="AlphaFoldDB" id="A0A9D2NHB2"/>
<name>A0A9D2NHB2_9FIRM</name>
<reference evidence="1" key="2">
    <citation type="submission" date="2021-04" db="EMBL/GenBank/DDBJ databases">
        <authorList>
            <person name="Gilroy R."/>
        </authorList>
    </citation>
    <scope>NUCLEOTIDE SEQUENCE</scope>
    <source>
        <strain evidence="1">USAMLcec2-132</strain>
    </source>
</reference>
<reference evidence="1" key="1">
    <citation type="journal article" date="2021" name="PeerJ">
        <title>Extensive microbial diversity within the chicken gut microbiome revealed by metagenomics and culture.</title>
        <authorList>
            <person name="Gilroy R."/>
            <person name="Ravi A."/>
            <person name="Getino M."/>
            <person name="Pursley I."/>
            <person name="Horton D.L."/>
            <person name="Alikhan N.F."/>
            <person name="Baker D."/>
            <person name="Gharbi K."/>
            <person name="Hall N."/>
            <person name="Watson M."/>
            <person name="Adriaenssens E.M."/>
            <person name="Foster-Nyarko E."/>
            <person name="Jarju S."/>
            <person name="Secka A."/>
            <person name="Antonio M."/>
            <person name="Oren A."/>
            <person name="Chaudhuri R.R."/>
            <person name="La Ragione R."/>
            <person name="Hildebrand F."/>
            <person name="Pallen M.J."/>
        </authorList>
    </citation>
    <scope>NUCLEOTIDE SEQUENCE</scope>
    <source>
        <strain evidence="1">USAMLcec2-132</strain>
    </source>
</reference>
<evidence type="ECO:0000313" key="1">
    <source>
        <dbReference type="EMBL" id="HJC25492.1"/>
    </source>
</evidence>
<protein>
    <submittedName>
        <fullName evidence="1">Uncharacterized protein</fullName>
    </submittedName>
</protein>
<dbReference type="EMBL" id="DWWS01000066">
    <property type="protein sequence ID" value="HJC25492.1"/>
    <property type="molecule type" value="Genomic_DNA"/>
</dbReference>
<sequence>MVNIDCSNLICEMKKKGITCHDLAFLLGEENEAIVSRLQGTSEWIYEEVITIRDTLFPEYELGYLFKEKKRQDA</sequence>
<gene>
    <name evidence="1" type="ORF">H9761_17650</name>
</gene>
<comment type="caution">
    <text evidence="1">The sequence shown here is derived from an EMBL/GenBank/DDBJ whole genome shotgun (WGS) entry which is preliminary data.</text>
</comment>